<keyword evidence="2" id="KW-1185">Reference proteome</keyword>
<evidence type="ECO:0000313" key="1">
    <source>
        <dbReference type="EMBL" id="WXB01409.1"/>
    </source>
</evidence>
<dbReference type="EMBL" id="CP089983">
    <property type="protein sequence ID" value="WXB01409.1"/>
    <property type="molecule type" value="Genomic_DNA"/>
</dbReference>
<organism evidence="1 2">
    <name type="scientific">Pendulispora rubella</name>
    <dbReference type="NCBI Taxonomy" id="2741070"/>
    <lineage>
        <taxon>Bacteria</taxon>
        <taxon>Pseudomonadati</taxon>
        <taxon>Myxococcota</taxon>
        <taxon>Myxococcia</taxon>
        <taxon>Myxococcales</taxon>
        <taxon>Sorangiineae</taxon>
        <taxon>Pendulisporaceae</taxon>
        <taxon>Pendulispora</taxon>
    </lineage>
</organism>
<evidence type="ECO:0000313" key="2">
    <source>
        <dbReference type="Proteomes" id="UP001374803"/>
    </source>
</evidence>
<proteinExistence type="predicted"/>
<dbReference type="Proteomes" id="UP001374803">
    <property type="component" value="Chromosome"/>
</dbReference>
<dbReference type="InterPro" id="IPR036291">
    <property type="entry name" value="NAD(P)-bd_dom_sf"/>
</dbReference>
<protein>
    <submittedName>
        <fullName evidence="1">NAD(P)-dependent oxidoreductase</fullName>
    </submittedName>
</protein>
<reference evidence="1" key="1">
    <citation type="submission" date="2021-12" db="EMBL/GenBank/DDBJ databases">
        <title>Discovery of the Pendulisporaceae a myxobacterial family with distinct sporulation behavior and unique specialized metabolism.</title>
        <authorList>
            <person name="Garcia R."/>
            <person name="Popoff A."/>
            <person name="Bader C.D."/>
            <person name="Loehr J."/>
            <person name="Walesch S."/>
            <person name="Walt C."/>
            <person name="Boldt J."/>
            <person name="Bunk B."/>
            <person name="Haeckl F.J.F.P.J."/>
            <person name="Gunesch A.P."/>
            <person name="Birkelbach J."/>
            <person name="Nuebel U."/>
            <person name="Pietschmann T."/>
            <person name="Bach T."/>
            <person name="Mueller R."/>
        </authorList>
    </citation>
    <scope>NUCLEOTIDE SEQUENCE</scope>
    <source>
        <strain evidence="1">MSr11367</strain>
    </source>
</reference>
<name>A0ABZ2KVS5_9BACT</name>
<dbReference type="RefSeq" id="WP_394831024.1">
    <property type="nucleotide sequence ID" value="NZ_CP089929.1"/>
</dbReference>
<accession>A0ABZ2KVS5</accession>
<dbReference type="SUPFAM" id="SSF51735">
    <property type="entry name" value="NAD(P)-binding Rossmann-fold domains"/>
    <property type="match status" value="1"/>
</dbReference>
<sequence length="334" mass="36054">MKNPVLIVGGTGIVGSQTAKTLRRLHPELPMALGGRDLRKADALAREIGGPAFGVAVDLRRRDLGLPGEKAFSAVAMFLKDETFNSLRYAQDRGAAYLGISTGIFEMAPEIALYAQKPARAPILMASQWLAGAAVLPALVFARAFRKLETIELAAHLDEEDMGGPAAYADFERLTKVGPNALILDHGKWVFARGDDAKRRFLDVDGVELEGSAYSPFDVSSLAAATDAHSIRFDLAVGKTASRRRGEPFSTEIIIEMRGELADGTPGRVRHELVHPAGQAPVTALAVAVGVERLLGLDGGERVAPGLYLPEVLIEPEYMVRRLKEFGVQFRNSK</sequence>
<gene>
    <name evidence="1" type="ORF">LVJ94_31390</name>
</gene>